<evidence type="ECO:0000313" key="6">
    <source>
        <dbReference type="Proteomes" id="UP000533429"/>
    </source>
</evidence>
<dbReference type="EMBL" id="JABXOR010000868">
    <property type="protein sequence ID" value="NVP01299.1"/>
    <property type="molecule type" value="Genomic_DNA"/>
</dbReference>
<dbReference type="Proteomes" id="UP000533429">
    <property type="component" value="Unassembled WGS sequence"/>
</dbReference>
<feature type="transmembrane region" description="Helical" evidence="2">
    <location>
        <begin position="112"/>
        <end position="132"/>
    </location>
</feature>
<evidence type="ECO:0000313" key="5">
    <source>
        <dbReference type="Proteomes" id="UP000480943"/>
    </source>
</evidence>
<dbReference type="RefSeq" id="WP_106340343.1">
    <property type="nucleotide sequence ID" value="NZ_PVXI01000106.1"/>
</dbReference>
<accession>A0A850R198</accession>
<dbReference type="Proteomes" id="UP000480943">
    <property type="component" value="Unassembled WGS sequence"/>
</dbReference>
<evidence type="ECO:0000313" key="4">
    <source>
        <dbReference type="EMBL" id="NVP01299.1"/>
    </source>
</evidence>
<dbReference type="Pfam" id="PF14460">
    <property type="entry name" value="Prok-E2_D"/>
    <property type="match status" value="1"/>
</dbReference>
<evidence type="ECO:0000256" key="2">
    <source>
        <dbReference type="SAM" id="Phobius"/>
    </source>
</evidence>
<keyword evidence="2" id="KW-1133">Transmembrane helix</keyword>
<reference evidence="4 6" key="2">
    <citation type="submission" date="2020-06" db="EMBL/GenBank/DDBJ databases">
        <title>Photobacterium damselae subsp. damselae comparative genomics.</title>
        <authorList>
            <person name="Osorio C.R."/>
        </authorList>
    </citation>
    <scope>NUCLEOTIDE SEQUENCE [LARGE SCALE GENOMIC DNA]</scope>
    <source>
        <strain evidence="4 6">TW250/03</strain>
    </source>
</reference>
<protein>
    <recommendedName>
        <fullName evidence="7">PRTRC system protein B</fullName>
    </recommendedName>
</protein>
<evidence type="ECO:0000256" key="1">
    <source>
        <dbReference type="SAM" id="MobiDB-lite"/>
    </source>
</evidence>
<dbReference type="AlphaFoldDB" id="A0A850R198"/>
<keyword evidence="2" id="KW-0472">Membrane</keyword>
<feature type="region of interest" description="Disordered" evidence="1">
    <location>
        <begin position="1"/>
        <end position="22"/>
    </location>
</feature>
<dbReference type="EMBL" id="VZUQ01000014">
    <property type="protein sequence ID" value="KAB1185707.1"/>
    <property type="molecule type" value="Genomic_DNA"/>
</dbReference>
<organism evidence="4 6">
    <name type="scientific">Photobacterium damselae subsp. damselae</name>
    <name type="common">Listonella damsela</name>
    <dbReference type="NCBI Taxonomy" id="85581"/>
    <lineage>
        <taxon>Bacteria</taxon>
        <taxon>Pseudomonadati</taxon>
        <taxon>Pseudomonadota</taxon>
        <taxon>Gammaproteobacteria</taxon>
        <taxon>Vibrionales</taxon>
        <taxon>Vibrionaceae</taxon>
        <taxon>Photobacterium</taxon>
    </lineage>
</organism>
<dbReference type="InterPro" id="IPR032787">
    <property type="entry name" value="Prok-E2_D"/>
</dbReference>
<name>A0A850R198_PHODD</name>
<reference evidence="3 5" key="1">
    <citation type="submission" date="2019-09" db="EMBL/GenBank/DDBJ databases">
        <title>Photobacterium damselae subsp. damselae CDC-2227-81, a human clinical isolate.</title>
        <authorList>
            <person name="Osorio C.R."/>
        </authorList>
    </citation>
    <scope>NUCLEOTIDE SEQUENCE [LARGE SCALE GENOMIC DNA]</scope>
    <source>
        <strain evidence="3 5">CDC-2227-81</strain>
    </source>
</reference>
<evidence type="ECO:0000313" key="3">
    <source>
        <dbReference type="EMBL" id="KAB1185707.1"/>
    </source>
</evidence>
<proteinExistence type="predicted"/>
<comment type="caution">
    <text evidence="4">The sequence shown here is derived from an EMBL/GenBank/DDBJ whole genome shotgun (WGS) entry which is preliminary data.</text>
</comment>
<gene>
    <name evidence="3" type="ORF">F6450_01030</name>
    <name evidence="4" type="ORF">HWA77_13865</name>
</gene>
<evidence type="ECO:0008006" key="7">
    <source>
        <dbReference type="Google" id="ProtNLM"/>
    </source>
</evidence>
<sequence>MALTVNTNVSDISSAQAEPNPTSARPDFAVVFYTGCIGQEFMTRHKFNEQCEMGIGELIDGEQLNSILTAIDSNNHEQQKQRTIKQLLPDNILFDDFEQMIWFTKAQRKPMWFRFTGIAPFAANVIWTPMLWSLNKKSKELHVYALENDERPTMNTPLYRAPLPNVNDASFLCQGSAQLPQDLNVASIPNIEATLLDSAFGHWWSRKPYASFNPDAPVKESLNFWRKRHDKDLPVELSELIPMTMTVSDLIM</sequence>
<keyword evidence="2" id="KW-0812">Transmembrane</keyword>